<dbReference type="GO" id="GO:0051087">
    <property type="term" value="F:protein-folding chaperone binding"/>
    <property type="evidence" value="ECO:0007669"/>
    <property type="project" value="InterPro"/>
</dbReference>
<dbReference type="InterPro" id="IPR036533">
    <property type="entry name" value="BAG_dom_sf"/>
</dbReference>
<dbReference type="InterPro" id="IPR003103">
    <property type="entry name" value="BAG_domain"/>
</dbReference>
<feature type="region of interest" description="Disordered" evidence="3">
    <location>
        <begin position="318"/>
        <end position="410"/>
    </location>
</feature>
<dbReference type="GO" id="GO:0009506">
    <property type="term" value="C:plasmodesma"/>
    <property type="evidence" value="ECO:0007669"/>
    <property type="project" value="TreeGrafter"/>
</dbReference>
<feature type="compositionally biased region" description="Basic and acidic residues" evidence="3">
    <location>
        <begin position="329"/>
        <end position="355"/>
    </location>
</feature>
<dbReference type="OrthoDB" id="696633at2759"/>
<dbReference type="Pfam" id="PF00612">
    <property type="entry name" value="IQ"/>
    <property type="match status" value="1"/>
</dbReference>
<name>A0A835KK99_9POAL</name>
<keyword evidence="1" id="KW-0143">Chaperone</keyword>
<keyword evidence="6" id="KW-1185">Reference proteome</keyword>
<feature type="compositionally biased region" description="Basic and acidic residues" evidence="3">
    <location>
        <begin position="170"/>
        <end position="183"/>
    </location>
</feature>
<evidence type="ECO:0000256" key="3">
    <source>
        <dbReference type="SAM" id="MobiDB-lite"/>
    </source>
</evidence>
<feature type="region of interest" description="Disordered" evidence="3">
    <location>
        <begin position="451"/>
        <end position="479"/>
    </location>
</feature>
<reference evidence="5" key="1">
    <citation type="submission" date="2020-07" db="EMBL/GenBank/DDBJ databases">
        <title>Genome sequence and genetic diversity analysis of an under-domesticated orphan crop, white fonio (Digitaria exilis).</title>
        <authorList>
            <person name="Bennetzen J.L."/>
            <person name="Chen S."/>
            <person name="Ma X."/>
            <person name="Wang X."/>
            <person name="Yssel A.E.J."/>
            <person name="Chaluvadi S.R."/>
            <person name="Johnson M."/>
            <person name="Gangashetty P."/>
            <person name="Hamidou F."/>
            <person name="Sanogo M.D."/>
            <person name="Zwaenepoel A."/>
            <person name="Wallace J."/>
            <person name="Van De Peer Y."/>
            <person name="Van Deynze A."/>
        </authorList>
    </citation>
    <scope>NUCLEOTIDE SEQUENCE</scope>
    <source>
        <tissue evidence="5">Leaves</tissue>
    </source>
</reference>
<dbReference type="InterPro" id="IPR000048">
    <property type="entry name" value="IQ_motif_EF-hand-BS"/>
</dbReference>
<keyword evidence="2" id="KW-0175">Coiled coil</keyword>
<feature type="compositionally biased region" description="Basic residues" evidence="3">
    <location>
        <begin position="457"/>
        <end position="466"/>
    </location>
</feature>
<feature type="compositionally biased region" description="Acidic residues" evidence="3">
    <location>
        <begin position="318"/>
        <end position="328"/>
    </location>
</feature>
<protein>
    <recommendedName>
        <fullName evidence="4">BAG domain-containing protein</fullName>
    </recommendedName>
</protein>
<organism evidence="5 6">
    <name type="scientific">Digitaria exilis</name>
    <dbReference type="NCBI Taxonomy" id="1010633"/>
    <lineage>
        <taxon>Eukaryota</taxon>
        <taxon>Viridiplantae</taxon>
        <taxon>Streptophyta</taxon>
        <taxon>Embryophyta</taxon>
        <taxon>Tracheophyta</taxon>
        <taxon>Spermatophyta</taxon>
        <taxon>Magnoliopsida</taxon>
        <taxon>Liliopsida</taxon>
        <taxon>Poales</taxon>
        <taxon>Poaceae</taxon>
        <taxon>PACMAD clade</taxon>
        <taxon>Panicoideae</taxon>
        <taxon>Panicodae</taxon>
        <taxon>Paniceae</taxon>
        <taxon>Anthephorinae</taxon>
        <taxon>Digitaria</taxon>
    </lineage>
</organism>
<evidence type="ECO:0000256" key="1">
    <source>
        <dbReference type="ARBA" id="ARBA00023186"/>
    </source>
</evidence>
<dbReference type="Proteomes" id="UP000636709">
    <property type="component" value="Unassembled WGS sequence"/>
</dbReference>
<dbReference type="PANTHER" id="PTHR33322">
    <property type="entry name" value="BAG DOMAIN CONTAINING PROTEIN, EXPRESSED"/>
    <property type="match status" value="1"/>
</dbReference>
<feature type="region of interest" description="Disordered" evidence="3">
    <location>
        <begin position="161"/>
        <end position="184"/>
    </location>
</feature>
<evidence type="ECO:0000313" key="5">
    <source>
        <dbReference type="EMBL" id="KAF8736406.1"/>
    </source>
</evidence>
<feature type="domain" description="BAG" evidence="4">
    <location>
        <begin position="219"/>
        <end position="291"/>
    </location>
</feature>
<dbReference type="PROSITE" id="PS51035">
    <property type="entry name" value="BAG"/>
    <property type="match status" value="1"/>
</dbReference>
<dbReference type="Gene3D" id="1.20.58.120">
    <property type="entry name" value="BAG domain"/>
    <property type="match status" value="1"/>
</dbReference>
<dbReference type="SUPFAM" id="SSF63491">
    <property type="entry name" value="BAG domain"/>
    <property type="match status" value="1"/>
</dbReference>
<dbReference type="EMBL" id="JACEFO010001443">
    <property type="protein sequence ID" value="KAF8736406.1"/>
    <property type="molecule type" value="Genomic_DNA"/>
</dbReference>
<dbReference type="SMART" id="SM00015">
    <property type="entry name" value="IQ"/>
    <property type="match status" value="1"/>
</dbReference>
<evidence type="ECO:0000259" key="4">
    <source>
        <dbReference type="PROSITE" id="PS51035"/>
    </source>
</evidence>
<dbReference type="Pfam" id="PF02179">
    <property type="entry name" value="BAG"/>
    <property type="match status" value="1"/>
</dbReference>
<feature type="compositionally biased region" description="Basic and acidic residues" evidence="3">
    <location>
        <begin position="398"/>
        <end position="410"/>
    </location>
</feature>
<dbReference type="PROSITE" id="PS50096">
    <property type="entry name" value="IQ"/>
    <property type="match status" value="1"/>
</dbReference>
<proteinExistence type="predicted"/>
<feature type="region of interest" description="Disordered" evidence="3">
    <location>
        <begin position="1"/>
        <end position="30"/>
    </location>
</feature>
<dbReference type="PANTHER" id="PTHR33322:SF4">
    <property type="entry name" value="BAG DOMAIN CONTAINING PROTEIN, EXPRESSED"/>
    <property type="match status" value="1"/>
</dbReference>
<feature type="coiled-coil region" evidence="2">
    <location>
        <begin position="213"/>
        <end position="247"/>
    </location>
</feature>
<evidence type="ECO:0000256" key="2">
    <source>
        <dbReference type="SAM" id="Coils"/>
    </source>
</evidence>
<evidence type="ECO:0000313" key="6">
    <source>
        <dbReference type="Proteomes" id="UP000636709"/>
    </source>
</evidence>
<dbReference type="GO" id="GO:0006457">
    <property type="term" value="P:protein folding"/>
    <property type="evidence" value="ECO:0007669"/>
    <property type="project" value="TreeGrafter"/>
</dbReference>
<dbReference type="InterPro" id="IPR040400">
    <property type="entry name" value="BAG5/6/7/8"/>
</dbReference>
<sequence>MTTDPSSPPFQNLPEPLFPTPFPSNPLLQNLRKTPRSFASIRPRHPYIPRPDILRAHRNTARNREQANRHHRLQETKLEAPTAMASRRFFTYDPYDYYYASPYHHYPYPYYHHHQHQQPASPGPRTSGFFPVAADAEPAAAAVRRAAAASPAPRARSVSIPVHFVGPNPDPERETKAATRPRADPVAVAPVRRAPSETEAAVRLQAAARGFMARKSVRAVREVEREAEEIERKVEREAEELRGDDARARITVGEALMRLLLRLDAVRGAREYRRRVTKRVLALQDAVDALEPKAGPATAAVVVEEENEAEPVAVEMAEEDAVDQEVPDAADHGGAENDAKEVADEMEVDGERGEEGELGAAAEDTAEQPSDSANVPEGEWEAVTEEHAAPASPAAARQEVESRSADADGFPEVRKVMEMVAALCERSAQQFAVIGALAERVDALERAVRRVEDAERRRRRAKKLRKEGKGSNRGKCYSD</sequence>
<dbReference type="AlphaFoldDB" id="A0A835KK99"/>
<gene>
    <name evidence="5" type="ORF">HU200_014339</name>
</gene>
<accession>A0A835KK99</accession>
<comment type="caution">
    <text evidence="5">The sequence shown here is derived from an EMBL/GenBank/DDBJ whole genome shotgun (WGS) entry which is preliminary data.</text>
</comment>